<evidence type="ECO:0000313" key="1">
    <source>
        <dbReference type="EMBL" id="CAJ2662529.1"/>
    </source>
</evidence>
<name>A0ACB0L1X5_TRIPR</name>
<protein>
    <submittedName>
        <fullName evidence="1">Uncharacterized protein</fullName>
    </submittedName>
</protein>
<comment type="caution">
    <text evidence="1">The sequence shown here is derived from an EMBL/GenBank/DDBJ whole genome shotgun (WGS) entry which is preliminary data.</text>
</comment>
<accession>A0ACB0L1X5</accession>
<dbReference type="EMBL" id="CASHSV030000409">
    <property type="protein sequence ID" value="CAJ2662529.1"/>
    <property type="molecule type" value="Genomic_DNA"/>
</dbReference>
<organism evidence="1 2">
    <name type="scientific">Trifolium pratense</name>
    <name type="common">Red clover</name>
    <dbReference type="NCBI Taxonomy" id="57577"/>
    <lineage>
        <taxon>Eukaryota</taxon>
        <taxon>Viridiplantae</taxon>
        <taxon>Streptophyta</taxon>
        <taxon>Embryophyta</taxon>
        <taxon>Tracheophyta</taxon>
        <taxon>Spermatophyta</taxon>
        <taxon>Magnoliopsida</taxon>
        <taxon>eudicotyledons</taxon>
        <taxon>Gunneridae</taxon>
        <taxon>Pentapetalae</taxon>
        <taxon>rosids</taxon>
        <taxon>fabids</taxon>
        <taxon>Fabales</taxon>
        <taxon>Fabaceae</taxon>
        <taxon>Papilionoideae</taxon>
        <taxon>50 kb inversion clade</taxon>
        <taxon>NPAAA clade</taxon>
        <taxon>Hologalegina</taxon>
        <taxon>IRL clade</taxon>
        <taxon>Trifolieae</taxon>
        <taxon>Trifolium</taxon>
    </lineage>
</organism>
<proteinExistence type="predicted"/>
<dbReference type="Proteomes" id="UP001177021">
    <property type="component" value="Unassembled WGS sequence"/>
</dbReference>
<sequence length="220" mass="25512">MPSIVDRESFNTHDVYTVNLHGNEIKVTVTAIASVVRKWIFTTLFFNRRDLQRNRLVVGLGVQWTPGGRDPPADTLQLCVGRRCLIFQLAHATYVPKSLRNFLLNRNHTFVGFWNHSDRRKLKTSDQRFEMYRDPLDLRLYAEAEAEDDDDDDDDEDLARASVDEIVEKCLGYEIEQSGEIGRSDWDDEVLSDEQVVYASVDAYCAFRIGKNVKAWRFTR</sequence>
<reference evidence="1" key="1">
    <citation type="submission" date="2023-10" db="EMBL/GenBank/DDBJ databases">
        <authorList>
            <person name="Rodriguez Cubillos JULIANA M."/>
            <person name="De Vega J."/>
        </authorList>
    </citation>
    <scope>NUCLEOTIDE SEQUENCE</scope>
</reference>
<keyword evidence="2" id="KW-1185">Reference proteome</keyword>
<evidence type="ECO:0000313" key="2">
    <source>
        <dbReference type="Proteomes" id="UP001177021"/>
    </source>
</evidence>
<gene>
    <name evidence="1" type="ORF">MILVUS5_LOCUS28102</name>
</gene>